<feature type="transmembrane region" description="Helical" evidence="1">
    <location>
        <begin position="156"/>
        <end position="176"/>
    </location>
</feature>
<dbReference type="KEGG" id="dai:Desaci_1823"/>
<dbReference type="EMBL" id="CP003639">
    <property type="protein sequence ID" value="AFM40810.1"/>
    <property type="molecule type" value="Genomic_DNA"/>
</dbReference>
<protein>
    <submittedName>
        <fullName evidence="2">Uncharacterized protein</fullName>
    </submittedName>
</protein>
<dbReference type="RefSeq" id="WP_014826816.1">
    <property type="nucleotide sequence ID" value="NC_018068.1"/>
</dbReference>
<dbReference type="Proteomes" id="UP000002892">
    <property type="component" value="Chromosome"/>
</dbReference>
<evidence type="ECO:0000313" key="2">
    <source>
        <dbReference type="EMBL" id="AFM40810.1"/>
    </source>
</evidence>
<reference evidence="2 3" key="1">
    <citation type="journal article" date="2012" name="J. Bacteriol.">
        <title>Complete genome sequences of Desulfosporosinus orientis DSM765T, Desulfosporosinus youngiae DSM17734T, Desulfosporosinus meridiei DSM13257T, and Desulfosporosinus acidiphilus DSM22704T.</title>
        <authorList>
            <person name="Pester M."/>
            <person name="Brambilla E."/>
            <person name="Alazard D."/>
            <person name="Rattei T."/>
            <person name="Weinmaier T."/>
            <person name="Han J."/>
            <person name="Lucas S."/>
            <person name="Lapidus A."/>
            <person name="Cheng J.F."/>
            <person name="Goodwin L."/>
            <person name="Pitluck S."/>
            <person name="Peters L."/>
            <person name="Ovchinnikova G."/>
            <person name="Teshima H."/>
            <person name="Detter J.C."/>
            <person name="Han C.S."/>
            <person name="Tapia R."/>
            <person name="Land M.L."/>
            <person name="Hauser L."/>
            <person name="Kyrpides N.C."/>
            <person name="Ivanova N.N."/>
            <person name="Pagani I."/>
            <person name="Huntmann M."/>
            <person name="Wei C.L."/>
            <person name="Davenport K.W."/>
            <person name="Daligault H."/>
            <person name="Chain P.S."/>
            <person name="Chen A."/>
            <person name="Mavromatis K."/>
            <person name="Markowitz V."/>
            <person name="Szeto E."/>
            <person name="Mikhailova N."/>
            <person name="Pati A."/>
            <person name="Wagner M."/>
            <person name="Woyke T."/>
            <person name="Ollivier B."/>
            <person name="Klenk H.P."/>
            <person name="Spring S."/>
            <person name="Loy A."/>
        </authorList>
    </citation>
    <scope>NUCLEOTIDE SEQUENCE [LARGE SCALE GENOMIC DNA]</scope>
    <source>
        <strain evidence="3">DSM 22704 / JCM 16185 / SJ4</strain>
    </source>
</reference>
<gene>
    <name evidence="2" type="ordered locus">Desaci_1823</name>
</gene>
<keyword evidence="3" id="KW-1185">Reference proteome</keyword>
<evidence type="ECO:0000313" key="3">
    <source>
        <dbReference type="Proteomes" id="UP000002892"/>
    </source>
</evidence>
<dbReference type="STRING" id="646529.Desaci_1823"/>
<feature type="transmembrane region" description="Helical" evidence="1">
    <location>
        <begin position="27"/>
        <end position="46"/>
    </location>
</feature>
<evidence type="ECO:0000256" key="1">
    <source>
        <dbReference type="SAM" id="Phobius"/>
    </source>
</evidence>
<proteinExistence type="predicted"/>
<organism evidence="2 3">
    <name type="scientific">Desulfosporosinus acidiphilus (strain DSM 22704 / JCM 16185 / SJ4)</name>
    <dbReference type="NCBI Taxonomy" id="646529"/>
    <lineage>
        <taxon>Bacteria</taxon>
        <taxon>Bacillati</taxon>
        <taxon>Bacillota</taxon>
        <taxon>Clostridia</taxon>
        <taxon>Eubacteriales</taxon>
        <taxon>Desulfitobacteriaceae</taxon>
        <taxon>Desulfosporosinus</taxon>
    </lineage>
</organism>
<feature type="transmembrane region" description="Helical" evidence="1">
    <location>
        <begin position="76"/>
        <end position="94"/>
    </location>
</feature>
<feature type="transmembrane region" description="Helical" evidence="1">
    <location>
        <begin position="52"/>
        <end position="69"/>
    </location>
</feature>
<sequence length="198" mass="22968">MNFPYGEWIIFFITLVTFIEKRISRWFFLKLAKVWLLGKLFEVVLASESVWHYHYARMAVMLFVGGYAWKRTRRKFWPLILTSFALGVEILFQVNDPGVLPFSSLIFALALASVAWLTAKSYWGTALALIGSVLLNQGFERVVYEGILRHVDLPDPFIWNFGVIFLTVWAGLRLGWRTYYQEAKALPVFDSANDQDLK</sequence>
<feature type="transmembrane region" description="Helical" evidence="1">
    <location>
        <begin position="100"/>
        <end position="119"/>
    </location>
</feature>
<feature type="transmembrane region" description="Helical" evidence="1">
    <location>
        <begin position="126"/>
        <end position="144"/>
    </location>
</feature>
<keyword evidence="1" id="KW-0472">Membrane</keyword>
<dbReference type="HOGENOM" id="CLU_119434_0_0_9"/>
<dbReference type="OrthoDB" id="1795575at2"/>
<keyword evidence="1" id="KW-1133">Transmembrane helix</keyword>
<accession>I4D4T6</accession>
<dbReference type="AlphaFoldDB" id="I4D4T6"/>
<keyword evidence="1" id="KW-0812">Transmembrane</keyword>
<name>I4D4T6_DESAJ</name>